<dbReference type="AlphaFoldDB" id="A0A0B7B441"/>
<proteinExistence type="predicted"/>
<sequence>MEMCTDCVHVWSQVAVCVINVKAGLPSYLNQFSWYICVLRDIFVHLHLVQVIRYT</sequence>
<gene>
    <name evidence="1" type="primary">ORF156136</name>
</gene>
<name>A0A0B7B441_9EUPU</name>
<dbReference type="EMBL" id="HACG01040020">
    <property type="protein sequence ID" value="CEK86885.1"/>
    <property type="molecule type" value="Transcribed_RNA"/>
</dbReference>
<evidence type="ECO:0000313" key="1">
    <source>
        <dbReference type="EMBL" id="CEK86885.1"/>
    </source>
</evidence>
<organism evidence="1">
    <name type="scientific">Arion vulgaris</name>
    <dbReference type="NCBI Taxonomy" id="1028688"/>
    <lineage>
        <taxon>Eukaryota</taxon>
        <taxon>Metazoa</taxon>
        <taxon>Spiralia</taxon>
        <taxon>Lophotrochozoa</taxon>
        <taxon>Mollusca</taxon>
        <taxon>Gastropoda</taxon>
        <taxon>Heterobranchia</taxon>
        <taxon>Euthyneura</taxon>
        <taxon>Panpulmonata</taxon>
        <taxon>Eupulmonata</taxon>
        <taxon>Stylommatophora</taxon>
        <taxon>Helicina</taxon>
        <taxon>Arionoidea</taxon>
        <taxon>Arionidae</taxon>
        <taxon>Arion</taxon>
    </lineage>
</organism>
<protein>
    <submittedName>
        <fullName evidence="1">Uncharacterized protein</fullName>
    </submittedName>
</protein>
<reference evidence="1" key="1">
    <citation type="submission" date="2014-12" db="EMBL/GenBank/DDBJ databases">
        <title>Insight into the proteome of Arion vulgaris.</title>
        <authorList>
            <person name="Aradska J."/>
            <person name="Bulat T."/>
            <person name="Smidak R."/>
            <person name="Sarate P."/>
            <person name="Gangsoo J."/>
            <person name="Sialana F."/>
            <person name="Bilban M."/>
            <person name="Lubec G."/>
        </authorList>
    </citation>
    <scope>NUCLEOTIDE SEQUENCE</scope>
    <source>
        <tissue evidence="1">Skin</tissue>
    </source>
</reference>
<accession>A0A0B7B441</accession>